<keyword evidence="4" id="KW-0560">Oxidoreductase</keyword>
<keyword evidence="2 4" id="KW-0479">Metal-binding</keyword>
<evidence type="ECO:0000259" key="5">
    <source>
        <dbReference type="PROSITE" id="PS51471"/>
    </source>
</evidence>
<dbReference type="InterPro" id="IPR027443">
    <property type="entry name" value="IPNS-like_sf"/>
</dbReference>
<keyword evidence="3 4" id="KW-0408">Iron</keyword>
<proteinExistence type="inferred from homology"/>
<dbReference type="InterPro" id="IPR044861">
    <property type="entry name" value="IPNS-like_FE2OG_OXY"/>
</dbReference>
<dbReference type="GO" id="GO:0051213">
    <property type="term" value="F:dioxygenase activity"/>
    <property type="evidence" value="ECO:0007669"/>
    <property type="project" value="UniProtKB-KW"/>
</dbReference>
<evidence type="ECO:0000313" key="6">
    <source>
        <dbReference type="EMBL" id="KAK6945173.1"/>
    </source>
</evidence>
<comment type="caution">
    <text evidence="6">The sequence shown here is derived from an EMBL/GenBank/DDBJ whole genome shotgun (WGS) entry which is preliminary data.</text>
</comment>
<evidence type="ECO:0000256" key="3">
    <source>
        <dbReference type="ARBA" id="ARBA00023004"/>
    </source>
</evidence>
<gene>
    <name evidence="6" type="ORF">RJ641_026275</name>
</gene>
<dbReference type="Pfam" id="PF03171">
    <property type="entry name" value="2OG-FeII_Oxy"/>
    <property type="match status" value="1"/>
</dbReference>
<evidence type="ECO:0000256" key="2">
    <source>
        <dbReference type="ARBA" id="ARBA00022723"/>
    </source>
</evidence>
<dbReference type="PANTHER" id="PTHR47991">
    <property type="entry name" value="OXOGLUTARATE/IRON-DEPENDENT DIOXYGENASE"/>
    <property type="match status" value="1"/>
</dbReference>
<organism evidence="6 7">
    <name type="scientific">Dillenia turbinata</name>
    <dbReference type="NCBI Taxonomy" id="194707"/>
    <lineage>
        <taxon>Eukaryota</taxon>
        <taxon>Viridiplantae</taxon>
        <taxon>Streptophyta</taxon>
        <taxon>Embryophyta</taxon>
        <taxon>Tracheophyta</taxon>
        <taxon>Spermatophyta</taxon>
        <taxon>Magnoliopsida</taxon>
        <taxon>eudicotyledons</taxon>
        <taxon>Gunneridae</taxon>
        <taxon>Pentapetalae</taxon>
        <taxon>Dilleniales</taxon>
        <taxon>Dilleniaceae</taxon>
        <taxon>Dillenia</taxon>
    </lineage>
</organism>
<evidence type="ECO:0000313" key="7">
    <source>
        <dbReference type="Proteomes" id="UP001370490"/>
    </source>
</evidence>
<evidence type="ECO:0000256" key="4">
    <source>
        <dbReference type="RuleBase" id="RU003682"/>
    </source>
</evidence>
<dbReference type="InterPro" id="IPR050295">
    <property type="entry name" value="Plant_2OG-oxidoreductases"/>
</dbReference>
<dbReference type="InterPro" id="IPR026992">
    <property type="entry name" value="DIOX_N"/>
</dbReference>
<dbReference type="Proteomes" id="UP001370490">
    <property type="component" value="Unassembled WGS sequence"/>
</dbReference>
<feature type="domain" description="Fe2OG dioxygenase" evidence="5">
    <location>
        <begin position="199"/>
        <end position="301"/>
    </location>
</feature>
<accession>A0AAN8W2I1</accession>
<name>A0AAN8W2I1_9MAGN</name>
<dbReference type="InterPro" id="IPR005123">
    <property type="entry name" value="Oxoglu/Fe-dep_dioxygenase_dom"/>
</dbReference>
<dbReference type="SUPFAM" id="SSF51197">
    <property type="entry name" value="Clavaminate synthase-like"/>
    <property type="match status" value="1"/>
</dbReference>
<sequence>MADSLLSTKREPLQSVQELVSKGQEVPETYMYKEVTNFSHPLACIPEIDISLLSSPTKAGQEEAEKLHSAFLSWGCFQAINHGMESSFLDELRELTEHFFALPMEEKQKYSREVDDHQGYGNDIVFSDTQILDWVDRIYLILTPDDLCKYKVWPKNPEAFRETLREYTKKLELITEVILRAMAASLKLEQNSFLDMYGERAVMFGRFNFYPPCPRPDNVLGLKPHSDGSAITIVLQDKEVEGLQILKDDQWFKVPIIPHALLINLGDLGEIMSNGVFKSPVHRAVTNSEKKRISIVVFCTPDPDKEVGPLHELIDERRPRLYKSVADYSNTYFQSYQQGERPIDAARI</sequence>
<evidence type="ECO:0000256" key="1">
    <source>
        <dbReference type="ARBA" id="ARBA00008056"/>
    </source>
</evidence>
<keyword evidence="7" id="KW-1185">Reference proteome</keyword>
<dbReference type="PROSITE" id="PS51471">
    <property type="entry name" value="FE2OG_OXY"/>
    <property type="match status" value="1"/>
</dbReference>
<keyword evidence="6" id="KW-0223">Dioxygenase</keyword>
<dbReference type="GO" id="GO:0046872">
    <property type="term" value="F:metal ion binding"/>
    <property type="evidence" value="ECO:0007669"/>
    <property type="project" value="UniProtKB-KW"/>
</dbReference>
<dbReference type="Gene3D" id="2.60.120.330">
    <property type="entry name" value="B-lactam Antibiotic, Isopenicillin N Synthase, Chain"/>
    <property type="match status" value="1"/>
</dbReference>
<dbReference type="Pfam" id="PF14226">
    <property type="entry name" value="DIOX_N"/>
    <property type="match status" value="1"/>
</dbReference>
<dbReference type="AlphaFoldDB" id="A0AAN8W2I1"/>
<dbReference type="FunFam" id="2.60.120.330:FF:000018">
    <property type="entry name" value="2-oxoglutarate (2OG) and Fe(II)-dependent oxygenase superfamily protein"/>
    <property type="match status" value="1"/>
</dbReference>
<comment type="similarity">
    <text evidence="1 4">Belongs to the iron/ascorbate-dependent oxidoreductase family.</text>
</comment>
<dbReference type="EMBL" id="JBAMMX010000003">
    <property type="protein sequence ID" value="KAK6945173.1"/>
    <property type="molecule type" value="Genomic_DNA"/>
</dbReference>
<reference evidence="6 7" key="1">
    <citation type="submission" date="2023-12" db="EMBL/GenBank/DDBJ databases">
        <title>A high-quality genome assembly for Dillenia turbinata (Dilleniales).</title>
        <authorList>
            <person name="Chanderbali A."/>
        </authorList>
    </citation>
    <scope>NUCLEOTIDE SEQUENCE [LARGE SCALE GENOMIC DNA]</scope>
    <source>
        <strain evidence="6">LSX21</strain>
        <tissue evidence="6">Leaf</tissue>
    </source>
</reference>
<protein>
    <submittedName>
        <fullName evidence="6">Isopenicillin N synthase-like, Fe(2+) 2OG dioxygenase domain</fullName>
    </submittedName>
</protein>